<name>X1SY89_9ZZZZ</name>
<accession>X1SY89</accession>
<dbReference type="GO" id="GO:0000156">
    <property type="term" value="F:phosphorelay response regulator activity"/>
    <property type="evidence" value="ECO:0007669"/>
    <property type="project" value="TreeGrafter"/>
</dbReference>
<evidence type="ECO:0000313" key="6">
    <source>
        <dbReference type="EMBL" id="GAI84091.1"/>
    </source>
</evidence>
<dbReference type="GO" id="GO:0007234">
    <property type="term" value="P:osmosensory signaling via phosphorelay pathway"/>
    <property type="evidence" value="ECO:0007669"/>
    <property type="project" value="TreeGrafter"/>
</dbReference>
<dbReference type="Pfam" id="PF00512">
    <property type="entry name" value="HisKA"/>
    <property type="match status" value="1"/>
</dbReference>
<comment type="catalytic activity">
    <reaction evidence="1">
        <text>ATP + protein L-histidine = ADP + protein N-phospho-L-histidine.</text>
        <dbReference type="EC" id="2.7.13.3"/>
    </reaction>
</comment>
<dbReference type="GO" id="GO:0000155">
    <property type="term" value="F:phosphorelay sensor kinase activity"/>
    <property type="evidence" value="ECO:0007669"/>
    <property type="project" value="InterPro"/>
</dbReference>
<dbReference type="PANTHER" id="PTHR42878:SF15">
    <property type="entry name" value="BACTERIOPHYTOCHROME"/>
    <property type="match status" value="1"/>
</dbReference>
<dbReference type="SUPFAM" id="SSF55874">
    <property type="entry name" value="ATPase domain of HSP90 chaperone/DNA topoisomerase II/histidine kinase"/>
    <property type="match status" value="1"/>
</dbReference>
<dbReference type="CDD" id="cd00082">
    <property type="entry name" value="HisKA"/>
    <property type="match status" value="1"/>
</dbReference>
<dbReference type="InterPro" id="IPR050351">
    <property type="entry name" value="BphY/WalK/GraS-like"/>
</dbReference>
<gene>
    <name evidence="6" type="ORF">S12H4_12388</name>
</gene>
<dbReference type="InterPro" id="IPR005467">
    <property type="entry name" value="His_kinase_dom"/>
</dbReference>
<sequence>EVVLEKLNTNLESTVRELRRANKELQEFAYITAHDLKTPLRGIGTLADWLSTDYADKFDEQGQKHVKLLAERAKRADKLVDSILQYSSAGRLREEQEQVDLNTVLPEIICEIDPPENIEITVENKLPVLTCGKSHIRQVFQNLLSNAVKHM</sequence>
<dbReference type="SUPFAM" id="SSF47384">
    <property type="entry name" value="Homodimeric domain of signal transducing histidine kinase"/>
    <property type="match status" value="1"/>
</dbReference>
<reference evidence="6" key="1">
    <citation type="journal article" date="2014" name="Front. Microbiol.">
        <title>High frequency of phylogenetically diverse reductive dehalogenase-homologous genes in deep subseafloor sedimentary metagenomes.</title>
        <authorList>
            <person name="Kawai M."/>
            <person name="Futagami T."/>
            <person name="Toyoda A."/>
            <person name="Takaki Y."/>
            <person name="Nishi S."/>
            <person name="Hori S."/>
            <person name="Arai W."/>
            <person name="Tsubouchi T."/>
            <person name="Morono Y."/>
            <person name="Uchiyama I."/>
            <person name="Ito T."/>
            <person name="Fujiyama A."/>
            <person name="Inagaki F."/>
            <person name="Takami H."/>
        </authorList>
    </citation>
    <scope>NUCLEOTIDE SEQUENCE</scope>
    <source>
        <strain evidence="6">Expedition CK06-06</strain>
    </source>
</reference>
<evidence type="ECO:0000259" key="5">
    <source>
        <dbReference type="PROSITE" id="PS50109"/>
    </source>
</evidence>
<dbReference type="GO" id="GO:0030295">
    <property type="term" value="F:protein kinase activator activity"/>
    <property type="evidence" value="ECO:0007669"/>
    <property type="project" value="TreeGrafter"/>
</dbReference>
<dbReference type="InterPro" id="IPR036890">
    <property type="entry name" value="HATPase_C_sf"/>
</dbReference>
<dbReference type="SMART" id="SM00388">
    <property type="entry name" value="HisKA"/>
    <property type="match status" value="1"/>
</dbReference>
<dbReference type="EMBL" id="BARW01005873">
    <property type="protein sequence ID" value="GAI84091.1"/>
    <property type="molecule type" value="Genomic_DNA"/>
</dbReference>
<dbReference type="EC" id="2.7.13.3" evidence="2"/>
<dbReference type="PANTHER" id="PTHR42878">
    <property type="entry name" value="TWO-COMPONENT HISTIDINE KINASE"/>
    <property type="match status" value="1"/>
</dbReference>
<feature type="non-terminal residue" evidence="6">
    <location>
        <position position="151"/>
    </location>
</feature>
<dbReference type="Gene3D" id="1.10.287.130">
    <property type="match status" value="1"/>
</dbReference>
<evidence type="ECO:0000256" key="4">
    <source>
        <dbReference type="ARBA" id="ARBA00022777"/>
    </source>
</evidence>
<dbReference type="AlphaFoldDB" id="X1SY89"/>
<feature type="non-terminal residue" evidence="6">
    <location>
        <position position="1"/>
    </location>
</feature>
<dbReference type="InterPro" id="IPR003661">
    <property type="entry name" value="HisK_dim/P_dom"/>
</dbReference>
<evidence type="ECO:0000256" key="1">
    <source>
        <dbReference type="ARBA" id="ARBA00000085"/>
    </source>
</evidence>
<comment type="caution">
    <text evidence="6">The sequence shown here is derived from an EMBL/GenBank/DDBJ whole genome shotgun (WGS) entry which is preliminary data.</text>
</comment>
<protein>
    <recommendedName>
        <fullName evidence="2">histidine kinase</fullName>
        <ecNumber evidence="2">2.7.13.3</ecNumber>
    </recommendedName>
</protein>
<organism evidence="6">
    <name type="scientific">marine sediment metagenome</name>
    <dbReference type="NCBI Taxonomy" id="412755"/>
    <lineage>
        <taxon>unclassified sequences</taxon>
        <taxon>metagenomes</taxon>
        <taxon>ecological metagenomes</taxon>
    </lineage>
</organism>
<proteinExistence type="predicted"/>
<dbReference type="Gene3D" id="3.30.565.10">
    <property type="entry name" value="Histidine kinase-like ATPase, C-terminal domain"/>
    <property type="match status" value="1"/>
</dbReference>
<feature type="domain" description="Histidine kinase" evidence="5">
    <location>
        <begin position="31"/>
        <end position="151"/>
    </location>
</feature>
<keyword evidence="4" id="KW-0418">Kinase</keyword>
<dbReference type="InterPro" id="IPR036097">
    <property type="entry name" value="HisK_dim/P_sf"/>
</dbReference>
<evidence type="ECO:0000256" key="3">
    <source>
        <dbReference type="ARBA" id="ARBA00022679"/>
    </source>
</evidence>
<keyword evidence="3" id="KW-0808">Transferase</keyword>
<dbReference type="PROSITE" id="PS50109">
    <property type="entry name" value="HIS_KIN"/>
    <property type="match status" value="1"/>
</dbReference>
<evidence type="ECO:0000256" key="2">
    <source>
        <dbReference type="ARBA" id="ARBA00012438"/>
    </source>
</evidence>